<sequence length="296" mass="33178">MELKVLSLMSSESTFSDPRLPPELERGIFEIAALARPTAIPVLMLVARRVRIWVEPLLYRVVFLKDVSMDNIGLPVFTAATLEQISHNLRHVKYLFIDDESIEVTDVEEWLLACPGITNLYAQFGCTPTILPSISGFTGIRYLTIDVRALWGTTVPLPLFLAVTHLELLDFTDEGDTVDRVCPNLSSMPCLTHMALNMYLDTLLSHAALCAITQLRCIVFLSTMAPSDGSPLLEDSRFVCIQEEVRYYTDWLNGAVFGEDYWSLADAFLAARHAGTISRSRYLICTGRDFESVESD</sequence>
<dbReference type="EMBL" id="JACAZH010000005">
    <property type="protein sequence ID" value="KAF7368087.1"/>
    <property type="molecule type" value="Genomic_DNA"/>
</dbReference>
<dbReference type="Proteomes" id="UP000623467">
    <property type="component" value="Unassembled WGS sequence"/>
</dbReference>
<organism evidence="1 2">
    <name type="scientific">Mycena sanguinolenta</name>
    <dbReference type="NCBI Taxonomy" id="230812"/>
    <lineage>
        <taxon>Eukaryota</taxon>
        <taxon>Fungi</taxon>
        <taxon>Dikarya</taxon>
        <taxon>Basidiomycota</taxon>
        <taxon>Agaricomycotina</taxon>
        <taxon>Agaricomycetes</taxon>
        <taxon>Agaricomycetidae</taxon>
        <taxon>Agaricales</taxon>
        <taxon>Marasmiineae</taxon>
        <taxon>Mycenaceae</taxon>
        <taxon>Mycena</taxon>
    </lineage>
</organism>
<proteinExistence type="predicted"/>
<gene>
    <name evidence="1" type="ORF">MSAN_00874800</name>
</gene>
<reference evidence="1" key="1">
    <citation type="submission" date="2020-05" db="EMBL/GenBank/DDBJ databases">
        <title>Mycena genomes resolve the evolution of fungal bioluminescence.</title>
        <authorList>
            <person name="Tsai I.J."/>
        </authorList>
    </citation>
    <scope>NUCLEOTIDE SEQUENCE</scope>
    <source>
        <strain evidence="1">160909Yilan</strain>
    </source>
</reference>
<evidence type="ECO:0000313" key="2">
    <source>
        <dbReference type="Proteomes" id="UP000623467"/>
    </source>
</evidence>
<dbReference type="Gene3D" id="3.80.10.10">
    <property type="entry name" value="Ribonuclease Inhibitor"/>
    <property type="match status" value="1"/>
</dbReference>
<dbReference type="OrthoDB" id="3145912at2759"/>
<dbReference type="AlphaFoldDB" id="A0A8H6YZK0"/>
<accession>A0A8H6YZK0</accession>
<protein>
    <submittedName>
        <fullName evidence="1">Uncharacterized protein</fullName>
    </submittedName>
</protein>
<dbReference type="InterPro" id="IPR032675">
    <property type="entry name" value="LRR_dom_sf"/>
</dbReference>
<keyword evidence="2" id="KW-1185">Reference proteome</keyword>
<comment type="caution">
    <text evidence="1">The sequence shown here is derived from an EMBL/GenBank/DDBJ whole genome shotgun (WGS) entry which is preliminary data.</text>
</comment>
<name>A0A8H6YZK0_9AGAR</name>
<dbReference type="SUPFAM" id="SSF52058">
    <property type="entry name" value="L domain-like"/>
    <property type="match status" value="1"/>
</dbReference>
<evidence type="ECO:0000313" key="1">
    <source>
        <dbReference type="EMBL" id="KAF7368087.1"/>
    </source>
</evidence>